<keyword evidence="2" id="KW-1185">Reference proteome</keyword>
<dbReference type="Proteomes" id="UP000637239">
    <property type="component" value="Chromosome 3"/>
</dbReference>
<accession>A0A7R7VLF2</accession>
<organism evidence="1 2">
    <name type="scientific">Aspergillus chevalieri</name>
    <name type="common">Eurotium chevalieri</name>
    <dbReference type="NCBI Taxonomy" id="182096"/>
    <lineage>
        <taxon>Eukaryota</taxon>
        <taxon>Fungi</taxon>
        <taxon>Dikarya</taxon>
        <taxon>Ascomycota</taxon>
        <taxon>Pezizomycotina</taxon>
        <taxon>Eurotiomycetes</taxon>
        <taxon>Eurotiomycetidae</taxon>
        <taxon>Eurotiales</taxon>
        <taxon>Aspergillaceae</taxon>
        <taxon>Aspergillus</taxon>
        <taxon>Aspergillus subgen. Aspergillus</taxon>
    </lineage>
</organism>
<dbReference type="RefSeq" id="XP_043135384.1">
    <property type="nucleotide sequence ID" value="XM_043277512.1"/>
</dbReference>
<dbReference type="AlphaFoldDB" id="A0A7R7VLF2"/>
<protein>
    <submittedName>
        <fullName evidence="1">Uncharacterized protein</fullName>
    </submittedName>
</protein>
<reference evidence="1" key="2">
    <citation type="submission" date="2021-02" db="EMBL/GenBank/DDBJ databases">
        <title>Aspergillus chevalieri M1 genome sequence.</title>
        <authorList>
            <person name="Kadooka C."/>
            <person name="Mori K."/>
            <person name="Futagami T."/>
        </authorList>
    </citation>
    <scope>NUCLEOTIDE SEQUENCE</scope>
    <source>
        <strain evidence="1">M1</strain>
    </source>
</reference>
<evidence type="ECO:0000313" key="1">
    <source>
        <dbReference type="EMBL" id="BCR86862.1"/>
    </source>
</evidence>
<sequence length="65" mass="7666">MARYQVLIRYEHHKAFMKYDSNIQNIIEDKFGEMGATDIERYHMSPNFPLLLVTTYAGRPSPVPY</sequence>
<gene>
    <name evidence="1" type="ORF">ACHE_30849A</name>
</gene>
<evidence type="ECO:0000313" key="2">
    <source>
        <dbReference type="Proteomes" id="UP000637239"/>
    </source>
</evidence>
<dbReference type="EMBL" id="AP024418">
    <property type="protein sequence ID" value="BCR86862.1"/>
    <property type="molecule type" value="Genomic_DNA"/>
</dbReference>
<reference evidence="1" key="1">
    <citation type="submission" date="2021-01" db="EMBL/GenBank/DDBJ databases">
        <authorList>
            <consortium name="Aspergillus chevalieri M1 genome sequencing consortium"/>
            <person name="Kazuki M."/>
            <person name="Futagami T."/>
        </authorList>
    </citation>
    <scope>NUCLEOTIDE SEQUENCE</scope>
    <source>
        <strain evidence="1">M1</strain>
    </source>
</reference>
<proteinExistence type="predicted"/>
<name>A0A7R7VLF2_ASPCH</name>
<dbReference type="GeneID" id="66981221"/>
<dbReference type="KEGG" id="ache:ACHE_30849A"/>